<sequence length="240" mass="26608">MKIENGLAVLKLKIQGFELNPTLLWDKKEALLVDTGMPGQLEGICDAMIGIGVPFEQLQAVILTHQDIDHIGSLPKIQQKANHSIEVYAHELDKPYIEGQLPLIKGDPNKMSEEKWAALPDVVQALYKNPPTVKVNQTLEDGQRLPFLGGIEVIHTPGHTPGHISLYSEKYKTLIAGDAMVCVEGKLKGPVPHTTPDMETATESLRRFLEFDIERIICYHGGVCDSNVKEQIEQLVGMDK</sequence>
<dbReference type="RefSeq" id="WP_016115036.1">
    <property type="nucleotide sequence ID" value="NZ_JBEUTC010000353.1"/>
</dbReference>
<dbReference type="AlphaFoldDB" id="A0A1Y3MI60"/>
<dbReference type="PANTHER" id="PTHR42951:SF15">
    <property type="entry name" value="METALLO-BETA-LACTAMASE SUPERFAMILY PROTEIN"/>
    <property type="match status" value="1"/>
</dbReference>
<dbReference type="SUPFAM" id="SSF56281">
    <property type="entry name" value="Metallo-hydrolase/oxidoreductase"/>
    <property type="match status" value="1"/>
</dbReference>
<dbReference type="Proteomes" id="UP000195321">
    <property type="component" value="Unassembled WGS sequence"/>
</dbReference>
<evidence type="ECO:0000259" key="1">
    <source>
        <dbReference type="SMART" id="SM00849"/>
    </source>
</evidence>
<reference evidence="2 3" key="1">
    <citation type="submission" date="2017-02" db="EMBL/GenBank/DDBJ databases">
        <title>Bacillus pseudomycoides isolate FSL K6-0042.</title>
        <authorList>
            <person name="Kovac J."/>
        </authorList>
    </citation>
    <scope>NUCLEOTIDE SEQUENCE [LARGE SCALE GENOMIC DNA]</scope>
    <source>
        <strain evidence="2 3">FSL K6-0042</strain>
    </source>
</reference>
<proteinExistence type="predicted"/>
<dbReference type="CDD" id="cd07721">
    <property type="entry name" value="yflN-like_MBL-fold"/>
    <property type="match status" value="1"/>
</dbReference>
<dbReference type="InterPro" id="IPR050855">
    <property type="entry name" value="NDM-1-like"/>
</dbReference>
<accession>A0A1Y3MI60</accession>
<dbReference type="InterPro" id="IPR036866">
    <property type="entry name" value="RibonucZ/Hydroxyglut_hydro"/>
</dbReference>
<dbReference type="EMBL" id="MWPX01000002">
    <property type="protein sequence ID" value="OUM50139.1"/>
    <property type="molecule type" value="Genomic_DNA"/>
</dbReference>
<dbReference type="InterPro" id="IPR001279">
    <property type="entry name" value="Metallo-B-lactamas"/>
</dbReference>
<dbReference type="Gene3D" id="3.60.15.10">
    <property type="entry name" value="Ribonuclease Z/Hydroxyacylglutathione hydrolase-like"/>
    <property type="match status" value="1"/>
</dbReference>
<protein>
    <submittedName>
        <fullName evidence="2">MBL fold metallo-hydrolase</fullName>
    </submittedName>
</protein>
<dbReference type="SMART" id="SM00849">
    <property type="entry name" value="Lactamase_B"/>
    <property type="match status" value="1"/>
</dbReference>
<feature type="domain" description="Metallo-beta-lactamase" evidence="1">
    <location>
        <begin position="18"/>
        <end position="220"/>
    </location>
</feature>
<comment type="caution">
    <text evidence="2">The sequence shown here is derived from an EMBL/GenBank/DDBJ whole genome shotgun (WGS) entry which is preliminary data.</text>
</comment>
<dbReference type="GO" id="GO:0016787">
    <property type="term" value="F:hydrolase activity"/>
    <property type="evidence" value="ECO:0007669"/>
    <property type="project" value="UniProtKB-KW"/>
</dbReference>
<organism evidence="2 3">
    <name type="scientific">Bacillus pseudomycoides</name>
    <dbReference type="NCBI Taxonomy" id="64104"/>
    <lineage>
        <taxon>Bacteria</taxon>
        <taxon>Bacillati</taxon>
        <taxon>Bacillota</taxon>
        <taxon>Bacilli</taxon>
        <taxon>Bacillales</taxon>
        <taxon>Bacillaceae</taxon>
        <taxon>Bacillus</taxon>
        <taxon>Bacillus cereus group</taxon>
    </lineage>
</organism>
<evidence type="ECO:0000313" key="2">
    <source>
        <dbReference type="EMBL" id="OUM50139.1"/>
    </source>
</evidence>
<dbReference type="PANTHER" id="PTHR42951">
    <property type="entry name" value="METALLO-BETA-LACTAMASE DOMAIN-CONTAINING"/>
    <property type="match status" value="1"/>
</dbReference>
<name>A0A1Y3MI60_9BACI</name>
<evidence type="ECO:0000313" key="3">
    <source>
        <dbReference type="Proteomes" id="UP000195321"/>
    </source>
</evidence>
<keyword evidence="2" id="KW-0378">Hydrolase</keyword>
<dbReference type="Pfam" id="PF00753">
    <property type="entry name" value="Lactamase_B"/>
    <property type="match status" value="1"/>
</dbReference>
<gene>
    <name evidence="2" type="ORF">BW425_03355</name>
</gene>